<evidence type="ECO:0000313" key="4">
    <source>
        <dbReference type="EMBL" id="RJT23508.1"/>
    </source>
</evidence>
<dbReference type="PANTHER" id="PTHR35149">
    <property type="entry name" value="SLL5132 PROTEIN"/>
    <property type="match status" value="1"/>
</dbReference>
<gene>
    <name evidence="4" type="ORF">D6029_09610</name>
</gene>
<dbReference type="EMBL" id="QZWH01000018">
    <property type="protein sequence ID" value="RJT23508.1"/>
    <property type="molecule type" value="Genomic_DNA"/>
</dbReference>
<evidence type="ECO:0000259" key="3">
    <source>
        <dbReference type="Pfam" id="PF18899"/>
    </source>
</evidence>
<feature type="domain" description="GmrSD restriction endonucleases N-terminal" evidence="1">
    <location>
        <begin position="10"/>
        <end position="222"/>
    </location>
</feature>
<protein>
    <submittedName>
        <fullName evidence="4">DUF262 domain-containing protein</fullName>
    </submittedName>
</protein>
<dbReference type="InterPro" id="IPR043714">
    <property type="entry name" value="DUF5655"/>
</dbReference>
<dbReference type="InterPro" id="IPR011089">
    <property type="entry name" value="GmrSD_C"/>
</dbReference>
<dbReference type="OrthoDB" id="9798761at2"/>
<evidence type="ECO:0000259" key="1">
    <source>
        <dbReference type="Pfam" id="PF03235"/>
    </source>
</evidence>
<dbReference type="Pfam" id="PF07510">
    <property type="entry name" value="GmrSD_C"/>
    <property type="match status" value="1"/>
</dbReference>
<evidence type="ECO:0000313" key="5">
    <source>
        <dbReference type="Proteomes" id="UP000276295"/>
    </source>
</evidence>
<dbReference type="Pfam" id="PF18899">
    <property type="entry name" value="DUF5655"/>
    <property type="match status" value="1"/>
</dbReference>
<feature type="domain" description="DUF5655" evidence="3">
    <location>
        <begin position="590"/>
        <end position="691"/>
    </location>
</feature>
<name>A0A3A5JXY6_9ENTR</name>
<dbReference type="Proteomes" id="UP000276295">
    <property type="component" value="Unassembled WGS sequence"/>
</dbReference>
<dbReference type="InterPro" id="IPR004919">
    <property type="entry name" value="GmrSD_N"/>
</dbReference>
<keyword evidence="5" id="KW-1185">Reference proteome</keyword>
<dbReference type="RefSeq" id="WP_120064557.1">
    <property type="nucleotide sequence ID" value="NZ_QZWH01000018.1"/>
</dbReference>
<reference evidence="4 5" key="1">
    <citation type="submission" date="2018-09" db="EMBL/GenBank/DDBJ databases">
        <title>Draft genome sequence of Buttiauxella izardii CCUG 35510T.</title>
        <authorList>
            <person name="Salva-Serra F."/>
            <person name="Marathe N."/>
            <person name="Moore E."/>
            <person name="Stadler-Svensson L."/>
            <person name="Engstrom-Jakobsson H."/>
        </authorList>
    </citation>
    <scope>NUCLEOTIDE SEQUENCE [LARGE SCALE GENOMIC DNA]</scope>
    <source>
        <strain evidence="4 5">CCUG 35510</strain>
    </source>
</reference>
<evidence type="ECO:0000259" key="2">
    <source>
        <dbReference type="Pfam" id="PF07510"/>
    </source>
</evidence>
<proteinExistence type="predicted"/>
<sequence length="699" mass="80959">MKATEARLFDFLKKSPQFVIPIYQRNYSWTITQCQQLWDDIIRAGQREDIQAHFIGSVVYIEQGLYQVSSQSALLVIDGQQRLTTATLIIEALCRHLGDSEPLEGFSARKLRHYYLLNDLEEGERGFKLLLTQTDKESLLALLRQKQWPENHSLRLKENFDFFDEKLSKIPEDLLLVCKGLAKLLIVDVALSRGQDNPQLIFESMNSTGKALSQADLIRNFILMGLEPGHQTKLYEDYWRPMEMAFGQEGYNAQFDGFMRHYLTGKTGNIPRIDDVYEAFKAYAREPQNHADGVDKLLKDIQTYACYYCAMALDKEPDKQLSLGFRDLRELKVDVAYPFLLELYHDYQHDDLSVADFLAAIRLIESYVFRRAVCAIPTNSLNKTFATIKKSINKNTYLESIQAYLQALPSYRRFPDDEEFKREIKKRDLYNFRNRSYWLRRLENEGRKERISVDEYTIEHIMPQQRPLSSAWQKDLGPAWKQTHDSYLHTLGNLTLTGYNSEYSNRVFSDKRDMKGGFKESPLRLNQGLGSLEHWDEQGIVGRAQMLAQKAVEVWQAPNLPSETLVSYAEKRPDNAAWSLADHPHLSNHSPMREIFDVFRQQVLEIDEGVTEEFTKLYVAYKAETNFVDVVPQKSRLRLSLNMPFYELSDPKGLAKDVTNVGRWGNGDVEIGLSSLDQLPYVMGLVRQAFERQMGEENT</sequence>
<feature type="domain" description="GmrSD restriction endonucleases C-terminal" evidence="2">
    <location>
        <begin position="415"/>
        <end position="549"/>
    </location>
</feature>
<accession>A0A3A5JXY6</accession>
<organism evidence="4 5">
    <name type="scientific">Buttiauxella izardii</name>
    <dbReference type="NCBI Taxonomy" id="82991"/>
    <lineage>
        <taxon>Bacteria</taxon>
        <taxon>Pseudomonadati</taxon>
        <taxon>Pseudomonadota</taxon>
        <taxon>Gammaproteobacteria</taxon>
        <taxon>Enterobacterales</taxon>
        <taxon>Enterobacteriaceae</taxon>
        <taxon>Buttiauxella</taxon>
    </lineage>
</organism>
<dbReference type="Pfam" id="PF03235">
    <property type="entry name" value="GmrSD_N"/>
    <property type="match status" value="1"/>
</dbReference>
<dbReference type="AlphaFoldDB" id="A0A3A5JXY6"/>
<comment type="caution">
    <text evidence="4">The sequence shown here is derived from an EMBL/GenBank/DDBJ whole genome shotgun (WGS) entry which is preliminary data.</text>
</comment>
<dbReference type="PANTHER" id="PTHR35149:SF2">
    <property type="entry name" value="DUF262 DOMAIN-CONTAINING PROTEIN"/>
    <property type="match status" value="1"/>
</dbReference>